<dbReference type="Gene3D" id="3.40.50.12700">
    <property type="match status" value="1"/>
</dbReference>
<dbReference type="SUPFAM" id="SSF52266">
    <property type="entry name" value="SGNH hydrolase"/>
    <property type="match status" value="1"/>
</dbReference>
<reference evidence="3" key="2">
    <citation type="submission" date="2025-08" db="UniProtKB">
        <authorList>
            <consortium name="RefSeq"/>
        </authorList>
    </citation>
    <scope>IDENTIFICATION</scope>
    <source>
        <tissue evidence="3">Blood</tissue>
    </source>
</reference>
<organism evidence="2 3">
    <name type="scientific">Ictalurus punctatus</name>
    <name type="common">Channel catfish</name>
    <name type="synonym">Silurus punctatus</name>
    <dbReference type="NCBI Taxonomy" id="7998"/>
    <lineage>
        <taxon>Eukaryota</taxon>
        <taxon>Metazoa</taxon>
        <taxon>Chordata</taxon>
        <taxon>Craniata</taxon>
        <taxon>Vertebrata</taxon>
        <taxon>Euteleostomi</taxon>
        <taxon>Actinopterygii</taxon>
        <taxon>Neopterygii</taxon>
        <taxon>Teleostei</taxon>
        <taxon>Ostariophysi</taxon>
        <taxon>Siluriformes</taxon>
        <taxon>Ictaluridae</taxon>
        <taxon>Ictalurus</taxon>
    </lineage>
</organism>
<dbReference type="GeneID" id="128635358"/>
<proteinExistence type="predicted"/>
<dbReference type="Gene3D" id="3.40.50.12690">
    <property type="match status" value="1"/>
</dbReference>
<evidence type="ECO:0000313" key="2">
    <source>
        <dbReference type="Proteomes" id="UP000221080"/>
    </source>
</evidence>
<dbReference type="OrthoDB" id="10072345at2759"/>
<keyword evidence="2" id="KW-1185">Reference proteome</keyword>
<reference evidence="2" key="1">
    <citation type="journal article" date="2016" name="Nat. Commun.">
        <title>The channel catfish genome sequence provides insights into the evolution of scale formation in teleosts.</title>
        <authorList>
            <person name="Liu Z."/>
            <person name="Liu S."/>
            <person name="Yao J."/>
            <person name="Bao L."/>
            <person name="Zhang J."/>
            <person name="Li Y."/>
            <person name="Jiang C."/>
            <person name="Sun L."/>
            <person name="Wang R."/>
            <person name="Zhang Y."/>
            <person name="Zhou T."/>
            <person name="Zeng Q."/>
            <person name="Fu Q."/>
            <person name="Gao S."/>
            <person name="Li N."/>
            <person name="Koren S."/>
            <person name="Jiang Y."/>
            <person name="Zimin A."/>
            <person name="Xu P."/>
            <person name="Phillippy A.M."/>
            <person name="Geng X."/>
            <person name="Song L."/>
            <person name="Sun F."/>
            <person name="Li C."/>
            <person name="Wang X."/>
            <person name="Chen A."/>
            <person name="Jin Y."/>
            <person name="Yuan Z."/>
            <person name="Yang Y."/>
            <person name="Tan S."/>
            <person name="Peatman E."/>
            <person name="Lu J."/>
            <person name="Qin Z."/>
            <person name="Dunham R."/>
            <person name="Li Z."/>
            <person name="Sonstegard T."/>
            <person name="Feng J."/>
            <person name="Danzmann R.G."/>
            <person name="Schroeder S."/>
            <person name="Scheffler B."/>
            <person name="Duke M.V."/>
            <person name="Ballard L."/>
            <person name="Kucuktas H."/>
            <person name="Kaltenboeck L."/>
            <person name="Liu H."/>
            <person name="Armbruster J."/>
            <person name="Xie Y."/>
            <person name="Kirby M.L."/>
            <person name="Tian Y."/>
            <person name="Flanagan M.E."/>
            <person name="Mu W."/>
            <person name="Waldbieser G.C."/>
        </authorList>
    </citation>
    <scope>NUCLEOTIDE SEQUENCE [LARGE SCALE GENOMIC DNA]</scope>
    <source>
        <strain evidence="2">SDA103</strain>
    </source>
</reference>
<dbReference type="KEGG" id="ipu:128635358"/>
<accession>A0A9F7RVL4</accession>
<dbReference type="RefSeq" id="XP_053543938.1">
    <property type="nucleotide sequence ID" value="XM_053687963.1"/>
</dbReference>
<dbReference type="AlphaFoldDB" id="A0A9F7RVL4"/>
<feature type="region of interest" description="Disordered" evidence="1">
    <location>
        <begin position="19"/>
        <end position="43"/>
    </location>
</feature>
<protein>
    <submittedName>
        <fullName evidence="3">Uncharacterized protein LOC128635358</fullName>
    </submittedName>
</protein>
<evidence type="ECO:0000256" key="1">
    <source>
        <dbReference type="SAM" id="MobiDB-lite"/>
    </source>
</evidence>
<evidence type="ECO:0000313" key="3">
    <source>
        <dbReference type="RefSeq" id="XP_053543938.1"/>
    </source>
</evidence>
<dbReference type="Proteomes" id="UP000221080">
    <property type="component" value="Chromosome 18"/>
</dbReference>
<gene>
    <name evidence="3" type="primary">LOC128635358</name>
</gene>
<sequence length="253" mass="27452">MIATLEVCIQTLERVSESESSEVSVGESLDASGRDNNPPTPVLKRAQRGEWVTTQGHNCKAKANAKACPQEQHSALLHISNRFALLSEAPTEKPERALVIGYSVLKHVKLARPLREALVTGILGARAPNIAGNLRVLGKHWFSKIVIHVGANDIPLRQSEVTKNSIVEVCKLAKAMSDAVICSGPIPMQCGDVAYSRLWSLNCWMSRWCSKHNVGFIDICSSLEGKVGLLGWDPTREGAALISCSIAHSLRPS</sequence>
<name>A0A9F7RVL4_ICTPU</name>